<name>A0A5C6NFM3_9TELE</name>
<evidence type="ECO:0000313" key="2">
    <source>
        <dbReference type="Proteomes" id="UP000324091"/>
    </source>
</evidence>
<organism evidence="1 2">
    <name type="scientific">Takifugu flavidus</name>
    <name type="common">sansaifugu</name>
    <dbReference type="NCBI Taxonomy" id="433684"/>
    <lineage>
        <taxon>Eukaryota</taxon>
        <taxon>Metazoa</taxon>
        <taxon>Chordata</taxon>
        <taxon>Craniata</taxon>
        <taxon>Vertebrata</taxon>
        <taxon>Euteleostomi</taxon>
        <taxon>Actinopterygii</taxon>
        <taxon>Neopterygii</taxon>
        <taxon>Teleostei</taxon>
        <taxon>Neoteleostei</taxon>
        <taxon>Acanthomorphata</taxon>
        <taxon>Eupercaria</taxon>
        <taxon>Tetraodontiformes</taxon>
        <taxon>Tetradontoidea</taxon>
        <taxon>Tetraodontidae</taxon>
        <taxon>Takifugu</taxon>
    </lineage>
</organism>
<gene>
    <name evidence="1" type="ORF">D4764_21G0007460</name>
</gene>
<dbReference type="Pfam" id="PF10184">
    <property type="entry name" value="DUF2358"/>
    <property type="match status" value="1"/>
</dbReference>
<dbReference type="Proteomes" id="UP000324091">
    <property type="component" value="Chromosome 21"/>
</dbReference>
<keyword evidence="2" id="KW-1185">Reference proteome</keyword>
<dbReference type="PANTHER" id="PTHR31094">
    <property type="entry name" value="RIKEN CDNA 2310061I04 GENE"/>
    <property type="match status" value="1"/>
</dbReference>
<comment type="caution">
    <text evidence="1">The sequence shown here is derived from an EMBL/GenBank/DDBJ whole genome shotgun (WGS) entry which is preliminary data.</text>
</comment>
<accession>A0A5C6NFM3</accession>
<reference evidence="1 2" key="1">
    <citation type="submission" date="2019-04" db="EMBL/GenBank/DDBJ databases">
        <title>Chromosome genome assembly for Takifugu flavidus.</title>
        <authorList>
            <person name="Xiao S."/>
        </authorList>
    </citation>
    <scope>NUCLEOTIDE SEQUENCE [LARGE SCALE GENOMIC DNA]</scope>
    <source>
        <strain evidence="1">HTHZ2018</strain>
        <tissue evidence="1">Muscle</tissue>
    </source>
</reference>
<protein>
    <submittedName>
        <fullName evidence="1">Uncharacterized protein</fullName>
    </submittedName>
</protein>
<proteinExistence type="predicted"/>
<dbReference type="InterPro" id="IPR018790">
    <property type="entry name" value="DUF2358"/>
</dbReference>
<dbReference type="PANTHER" id="PTHR31094:SF2">
    <property type="entry name" value="RIKEN CDNA 2310061I04 GENE"/>
    <property type="match status" value="1"/>
</dbReference>
<sequence length="447" mass="50804">MAVSRWGFTFRVTSVCCPARRQSVKTKSWILSQAFNWQLIYETRAMVCASWAVAPPNSLRYHNTKQLPLSHPLHPAVRPHCEGTGHWEDSISLCELVPQGEVDSLQTVLEIPVCWDGKLGDLLGVPVSSEFCFPLTTVDGRRPDDISVGAIKRQHSCFRSLFEGESCPAPFTSGSHFYCFHCLGREPALSRRTGTQTGAENKHLAVPQQSRAALCSHTETVQSDLEEDGKREEKLALMYERLRTECCSPSKERWSQPTGQGSELPLEVESAHLLLELPRFFQKNHDYSMYSADLEFINGPLNMKTRGRVRYQLFLSLWRLLSLCYYAEVRLEVLKLTKHMEDGTIKARWRVKGLPFHSVLLRFYYKDKSQLYRTSDAFSTFYLGEDGLIHCHRVEKMMPSQPPILSGVTSLLAKTLVALGLQEQRPALNLLPLLLTSLRQARTSQQD</sequence>
<dbReference type="AlphaFoldDB" id="A0A5C6NFM3"/>
<dbReference type="EMBL" id="RHFK02000014">
    <property type="protein sequence ID" value="TWW65846.1"/>
    <property type="molecule type" value="Genomic_DNA"/>
</dbReference>
<evidence type="ECO:0000313" key="1">
    <source>
        <dbReference type="EMBL" id="TWW65846.1"/>
    </source>
</evidence>